<dbReference type="Proteomes" id="UP000287166">
    <property type="component" value="Unassembled WGS sequence"/>
</dbReference>
<dbReference type="OrthoDB" id="3248936at2759"/>
<dbReference type="GeneID" id="38784036"/>
<gene>
    <name evidence="2" type="ORF">SCP_1003660</name>
</gene>
<reference evidence="2 3" key="1">
    <citation type="journal article" date="2018" name="Sci. Rep.">
        <title>Genome sequence of the cauliflower mushroom Sparassis crispa (Hanabiratake) and its association with beneficial usage.</title>
        <authorList>
            <person name="Kiyama R."/>
            <person name="Furutani Y."/>
            <person name="Kawaguchi K."/>
            <person name="Nakanishi T."/>
        </authorList>
    </citation>
    <scope>NUCLEOTIDE SEQUENCE [LARGE SCALE GENOMIC DNA]</scope>
</reference>
<dbReference type="InterPro" id="IPR027417">
    <property type="entry name" value="P-loop_NTPase"/>
</dbReference>
<dbReference type="RefSeq" id="XP_027618032.1">
    <property type="nucleotide sequence ID" value="XM_027762231.1"/>
</dbReference>
<comment type="caution">
    <text evidence="2">The sequence shown here is derived from an EMBL/GenBank/DDBJ whole genome shotgun (WGS) entry which is preliminary data.</text>
</comment>
<evidence type="ECO:0000313" key="3">
    <source>
        <dbReference type="Proteomes" id="UP000287166"/>
    </source>
</evidence>
<dbReference type="AlphaFoldDB" id="A0A401GY83"/>
<evidence type="ECO:0000259" key="1">
    <source>
        <dbReference type="Pfam" id="PF00350"/>
    </source>
</evidence>
<proteinExistence type="predicted"/>
<name>A0A401GY83_9APHY</name>
<feature type="domain" description="Dynamin N-terminal" evidence="1">
    <location>
        <begin position="332"/>
        <end position="579"/>
    </location>
</feature>
<dbReference type="InParanoid" id="A0A401GY83"/>
<dbReference type="SUPFAM" id="SSF52540">
    <property type="entry name" value="P-loop containing nucleoside triphosphate hydrolases"/>
    <property type="match status" value="1"/>
</dbReference>
<protein>
    <submittedName>
        <fullName evidence="2">Clamp-binding protein</fullName>
    </submittedName>
</protein>
<organism evidence="2 3">
    <name type="scientific">Sparassis crispa</name>
    <dbReference type="NCBI Taxonomy" id="139825"/>
    <lineage>
        <taxon>Eukaryota</taxon>
        <taxon>Fungi</taxon>
        <taxon>Dikarya</taxon>
        <taxon>Basidiomycota</taxon>
        <taxon>Agaricomycotina</taxon>
        <taxon>Agaricomycetes</taxon>
        <taxon>Polyporales</taxon>
        <taxon>Sparassidaceae</taxon>
        <taxon>Sparassis</taxon>
    </lineage>
</organism>
<evidence type="ECO:0000313" key="2">
    <source>
        <dbReference type="EMBL" id="GBE87119.1"/>
    </source>
</evidence>
<dbReference type="InterPro" id="IPR045063">
    <property type="entry name" value="Dynamin_N"/>
</dbReference>
<dbReference type="Gene3D" id="3.40.50.300">
    <property type="entry name" value="P-loop containing nucleotide triphosphate hydrolases"/>
    <property type="match status" value="1"/>
</dbReference>
<keyword evidence="3" id="KW-1185">Reference proteome</keyword>
<accession>A0A401GY83</accession>
<sequence length="1099" mass="123391">MDPISLGTVSSVLAKVATAVLDKINKLQDINAQETQATKRYKRALTVYARDAQDVTGKLEAIVHYGNQGAVAALMDSPGGNVAFSDLRAALADADQLLSAQEGAADALQAKVRARGSVDLAALLSDADKDFQRFNEVLGDATIKLDESRGQILQRFKQFSDLYEIHGSGSVSLTLSPRPVSRAVSPNPQRMSPGTPSFGRKALDAVQAACYNNPFNIRVDVTFALEIAKDLVLIPGSRGDRGDDYSSSVKGLAVEWVEDHVGDGALPDLARTQLTVLQNLSLVLNNELTAFQAAGDAGQKSQPEATRCAHLVDMRNTVQKGINRETSKRFSLAFCGMVKAGKSLFLNALMGQMILPSDELPSTAWPCRVQHVKDQRIPSLDIDAYFFQKLISELQRARFGLMMANYQPPRDTDPFSALLNDTSSDADTACDDRDIDTATAEVTSADRLREIYHLWIDLHPATQKNLLKFEKEGYHIPERASGEEHVMDLLGQVNDVVRLCYRFGVEVPRDKNANWPVLRIDFEALRDETFEGEFEFIDLPGIGEHGDVHFKFEDLVRSVASEVNAVIPIVSFKEVSKESWRNELPSIVMAGVGHPPDLVLCTHLDQVAKDRVTEQIASVTKAFWPQNPDTKRVLCCASRMGFSARAVLRMSKKRKPEFKQIWEENTLEYECAEKILGAHEPEVTYRKMDFALWRKALDDLLKKSMLADTIKRLITDMIESSRRRALINENIQLHKQLHKAIIYQRRVLLPMRCSVEEREEAYAEFQAVKSQYEAVLKEWSAVSARMELQSEKKLQDRFAILQRESDNVAKRAVEDTANQTETNAHDELVFRNIGAAERFLHQVQAELSKKLSTLKQKFVKNVRNLANHLRAEHFKTLQSRIRSNIADDMQQDLREEIMDELDDRSSNVEALTFHSVRRKVMHTIATRHNAASAYHALQEAIAKPFLGQSLVHEFDHDGDEAEGIDELGFMLRAPIAVIAAVPWLLGAGIWPFMKRSEQHVLDQTAFLEELKKHVVRPFSDALKQEGKRTLEQMMSKSFEAAKDAVKDSLANEEKRFENERRQDKNKYSSETVASAVSTLLDFLAAESALSKIQSHLKNL</sequence>
<dbReference type="Pfam" id="PF00350">
    <property type="entry name" value="Dynamin_N"/>
    <property type="match status" value="1"/>
</dbReference>
<dbReference type="EMBL" id="BFAD01000010">
    <property type="protein sequence ID" value="GBE87119.1"/>
    <property type="molecule type" value="Genomic_DNA"/>
</dbReference>